<comment type="caution">
    <text evidence="4">The sequence shown here is derived from an EMBL/GenBank/DDBJ whole genome shotgun (WGS) entry which is preliminary data.</text>
</comment>
<organism evidence="4 9">
    <name type="scientific">Cannabis sativa</name>
    <name type="common">Hemp</name>
    <name type="synonym">Marijuana</name>
    <dbReference type="NCBI Taxonomy" id="3483"/>
    <lineage>
        <taxon>Eukaryota</taxon>
        <taxon>Viridiplantae</taxon>
        <taxon>Streptophyta</taxon>
        <taxon>Embryophyta</taxon>
        <taxon>Tracheophyta</taxon>
        <taxon>Spermatophyta</taxon>
        <taxon>Magnoliopsida</taxon>
        <taxon>eudicotyledons</taxon>
        <taxon>Gunneridae</taxon>
        <taxon>Pentapetalae</taxon>
        <taxon>rosids</taxon>
        <taxon>fabids</taxon>
        <taxon>Rosales</taxon>
        <taxon>Cannabaceae</taxon>
        <taxon>Cannabis</taxon>
    </lineage>
</organism>
<evidence type="ECO:0000313" key="3">
    <source>
        <dbReference type="EMBL" id="KAF4378304.1"/>
    </source>
</evidence>
<dbReference type="EMBL" id="JAATIP010000046">
    <property type="protein sequence ID" value="KAF4384892.1"/>
    <property type="molecule type" value="Genomic_DNA"/>
</dbReference>
<protein>
    <submittedName>
        <fullName evidence="4">Uncharacterized protein</fullName>
    </submittedName>
</protein>
<feature type="signal peptide" evidence="1">
    <location>
        <begin position="1"/>
        <end position="21"/>
    </location>
</feature>
<evidence type="ECO:0000313" key="9">
    <source>
        <dbReference type="Proteomes" id="UP000583929"/>
    </source>
</evidence>
<evidence type="ECO:0000313" key="8">
    <source>
        <dbReference type="Proteomes" id="UP000525078"/>
    </source>
</evidence>
<keyword evidence="9" id="KW-1185">Reference proteome</keyword>
<evidence type="ECO:0000313" key="4">
    <source>
        <dbReference type="EMBL" id="KAF4384297.1"/>
    </source>
</evidence>
<dbReference type="EMBL" id="JAATIQ010000093">
    <property type="protein sequence ID" value="KAF4384297.1"/>
    <property type="molecule type" value="Genomic_DNA"/>
</dbReference>
<reference evidence="8 9" key="1">
    <citation type="journal article" date="2020" name="bioRxiv">
        <title>Sequence and annotation of 42 cannabis genomes reveals extensive copy number variation in cannabinoid synthesis and pathogen resistance genes.</title>
        <authorList>
            <person name="Mckernan K.J."/>
            <person name="Helbert Y."/>
            <person name="Kane L.T."/>
            <person name="Ebling H."/>
            <person name="Zhang L."/>
            <person name="Liu B."/>
            <person name="Eaton Z."/>
            <person name="Mclaughlin S."/>
            <person name="Kingan S."/>
            <person name="Baybayan P."/>
            <person name="Concepcion G."/>
            <person name="Jordan M."/>
            <person name="Riva A."/>
            <person name="Barbazuk W."/>
            <person name="Harkins T."/>
        </authorList>
    </citation>
    <scope>NUCLEOTIDE SEQUENCE [LARGE SCALE GENOMIC DNA]</scope>
    <source>
        <strain evidence="8 9">cv. Jamaican Lion 4</strain>
        <strain evidence="4">Father</strain>
        <strain evidence="2">Mother</strain>
        <tissue evidence="4">Leaf</tissue>
    </source>
</reference>
<dbReference type="EMBL" id="JAATIQ010000093">
    <property type="protein sequence ID" value="KAF4384299.1"/>
    <property type="molecule type" value="Genomic_DNA"/>
</dbReference>
<dbReference type="EMBL" id="JAATIP010000075">
    <property type="protein sequence ID" value="KAF4378304.1"/>
    <property type="molecule type" value="Genomic_DNA"/>
</dbReference>
<dbReference type="AlphaFoldDB" id="A0A7J6GN46"/>
<dbReference type="PROSITE" id="PS51257">
    <property type="entry name" value="PROKAR_LIPOPROTEIN"/>
    <property type="match status" value="1"/>
</dbReference>
<sequence length="139" mass="14950">MMKKFLVMALVVGVMVVGCFGRLQPDIHLNLVPGNDRCRVPGEFCHWAQGKICCGGLKCVGERGWGENRRCEPVSGCKQAGEGCALLSDPCCYPMICSATSQGECYTPGLALDDVCVLVWFVSEIITSALGTFVVLDLV</sequence>
<keyword evidence="1" id="KW-0732">Signal</keyword>
<evidence type="ECO:0000313" key="2">
    <source>
        <dbReference type="EMBL" id="KAF4378302.1"/>
    </source>
</evidence>
<dbReference type="Proteomes" id="UP000525078">
    <property type="component" value="Unassembled WGS sequence"/>
</dbReference>
<gene>
    <name evidence="7" type="ORF">F8388_010490</name>
    <name evidence="2" type="ORF">F8388_010741</name>
    <name evidence="3" type="ORF">F8388_010743</name>
    <name evidence="4" type="ORF">G4B88_016863</name>
    <name evidence="5" type="ORF">G4B88_016864</name>
    <name evidence="6" type="ORF">G4B88_016865</name>
</gene>
<evidence type="ECO:0000313" key="5">
    <source>
        <dbReference type="EMBL" id="KAF4384298.1"/>
    </source>
</evidence>
<dbReference type="EMBL" id="JAATIP010000075">
    <property type="protein sequence ID" value="KAF4378302.1"/>
    <property type="molecule type" value="Genomic_DNA"/>
</dbReference>
<evidence type="ECO:0000313" key="7">
    <source>
        <dbReference type="EMBL" id="KAF4384892.1"/>
    </source>
</evidence>
<proteinExistence type="predicted"/>
<name>A0A7J6GN46_CANSA</name>
<dbReference type="EMBL" id="JAATIQ010000093">
    <property type="protein sequence ID" value="KAF4384298.1"/>
    <property type="molecule type" value="Genomic_DNA"/>
</dbReference>
<dbReference type="Proteomes" id="UP000583929">
    <property type="component" value="Unassembled WGS sequence"/>
</dbReference>
<feature type="chain" id="PRO_5036205152" evidence="1">
    <location>
        <begin position="22"/>
        <end position="139"/>
    </location>
</feature>
<evidence type="ECO:0000256" key="1">
    <source>
        <dbReference type="SAM" id="SignalP"/>
    </source>
</evidence>
<evidence type="ECO:0000313" key="6">
    <source>
        <dbReference type="EMBL" id="KAF4384299.1"/>
    </source>
</evidence>
<accession>A0A7J6GN46</accession>